<dbReference type="FunFam" id="3.40.366.10:FF:000002">
    <property type="entry name" value="Probable polyketide synthase 2"/>
    <property type="match status" value="1"/>
</dbReference>
<accession>A0AAV9HWT4</accession>
<keyword evidence="7" id="KW-0012">Acyltransferase</keyword>
<evidence type="ECO:0000256" key="4">
    <source>
        <dbReference type="ARBA" id="ARBA00022857"/>
    </source>
</evidence>
<feature type="domain" description="PKS/mFAS DH" evidence="12">
    <location>
        <begin position="960"/>
        <end position="1273"/>
    </location>
</feature>
<dbReference type="InterPro" id="IPR020806">
    <property type="entry name" value="PKS_PP-bd"/>
</dbReference>
<dbReference type="InterPro" id="IPR016035">
    <property type="entry name" value="Acyl_Trfase/lysoPLipase"/>
</dbReference>
<dbReference type="InterPro" id="IPR014043">
    <property type="entry name" value="Acyl_transferase_dom"/>
</dbReference>
<dbReference type="Gene3D" id="3.40.50.720">
    <property type="entry name" value="NAD(P)-binding Rossmann-like Domain"/>
    <property type="match status" value="3"/>
</dbReference>
<dbReference type="PROSITE" id="PS00012">
    <property type="entry name" value="PHOSPHOPANTETHEINE"/>
    <property type="match status" value="1"/>
</dbReference>
<keyword evidence="4" id="KW-0521">NADP</keyword>
<dbReference type="PANTHER" id="PTHR43775:SF29">
    <property type="entry name" value="ASPERFURANONE POLYKETIDE SYNTHASE AFOG-RELATED"/>
    <property type="match status" value="1"/>
</dbReference>
<dbReference type="InterPro" id="IPR049551">
    <property type="entry name" value="PKS_DH_C"/>
</dbReference>
<feature type="region of interest" description="Disordered" evidence="9">
    <location>
        <begin position="2597"/>
        <end position="2617"/>
    </location>
</feature>
<dbReference type="InterPro" id="IPR042104">
    <property type="entry name" value="PKS_dehydratase_sf"/>
</dbReference>
<dbReference type="InterPro" id="IPR011032">
    <property type="entry name" value="GroES-like_sf"/>
</dbReference>
<dbReference type="InterPro" id="IPR009081">
    <property type="entry name" value="PP-bd_ACP"/>
</dbReference>
<dbReference type="CDD" id="cd05195">
    <property type="entry name" value="enoyl_red"/>
    <property type="match status" value="1"/>
</dbReference>
<proteinExistence type="predicted"/>
<keyword evidence="5" id="KW-0560">Oxidoreductase</keyword>
<dbReference type="Pfam" id="PF02801">
    <property type="entry name" value="Ketoacyl-synt_C"/>
    <property type="match status" value="1"/>
</dbReference>
<evidence type="ECO:0000256" key="1">
    <source>
        <dbReference type="ARBA" id="ARBA00022450"/>
    </source>
</evidence>
<dbReference type="InterPro" id="IPR049552">
    <property type="entry name" value="PKS_DH_N"/>
</dbReference>
<reference evidence="13" key="1">
    <citation type="journal article" date="2023" name="Mol. Phylogenet. Evol.">
        <title>Genome-scale phylogeny and comparative genomics of the fungal order Sordariales.</title>
        <authorList>
            <person name="Hensen N."/>
            <person name="Bonometti L."/>
            <person name="Westerberg I."/>
            <person name="Brannstrom I.O."/>
            <person name="Guillou S."/>
            <person name="Cros-Aarteil S."/>
            <person name="Calhoun S."/>
            <person name="Haridas S."/>
            <person name="Kuo A."/>
            <person name="Mondo S."/>
            <person name="Pangilinan J."/>
            <person name="Riley R."/>
            <person name="LaButti K."/>
            <person name="Andreopoulos B."/>
            <person name="Lipzen A."/>
            <person name="Chen C."/>
            <person name="Yan M."/>
            <person name="Daum C."/>
            <person name="Ng V."/>
            <person name="Clum A."/>
            <person name="Steindorff A."/>
            <person name="Ohm R.A."/>
            <person name="Martin F."/>
            <person name="Silar P."/>
            <person name="Natvig D.O."/>
            <person name="Lalanne C."/>
            <person name="Gautier V."/>
            <person name="Ament-Velasquez S.L."/>
            <person name="Kruys A."/>
            <person name="Hutchinson M.I."/>
            <person name="Powell A.J."/>
            <person name="Barry K."/>
            <person name="Miller A.N."/>
            <person name="Grigoriev I.V."/>
            <person name="Debuchy R."/>
            <person name="Gladieux P."/>
            <person name="Hiltunen Thoren M."/>
            <person name="Johannesson H."/>
        </authorList>
    </citation>
    <scope>NUCLEOTIDE SEQUENCE</scope>
    <source>
        <strain evidence="13">PSN324</strain>
    </source>
</reference>
<dbReference type="SUPFAM" id="SSF50129">
    <property type="entry name" value="GroES-like"/>
    <property type="match status" value="1"/>
</dbReference>
<dbReference type="PROSITE" id="PS52019">
    <property type="entry name" value="PKS_MFAS_DH"/>
    <property type="match status" value="1"/>
</dbReference>
<dbReference type="InterPro" id="IPR006162">
    <property type="entry name" value="Ppantetheine_attach_site"/>
</dbReference>
<keyword evidence="6" id="KW-0511">Multifunctional enzyme</keyword>
<dbReference type="InterPro" id="IPR036291">
    <property type="entry name" value="NAD(P)-bd_dom_sf"/>
</dbReference>
<dbReference type="SUPFAM" id="SSF47336">
    <property type="entry name" value="ACP-like"/>
    <property type="match status" value="1"/>
</dbReference>
<dbReference type="GO" id="GO:0004312">
    <property type="term" value="F:fatty acid synthase activity"/>
    <property type="evidence" value="ECO:0007669"/>
    <property type="project" value="TreeGrafter"/>
</dbReference>
<dbReference type="SMART" id="SM00822">
    <property type="entry name" value="PKS_KR"/>
    <property type="match status" value="1"/>
</dbReference>
<dbReference type="SMART" id="SM00829">
    <property type="entry name" value="PKS_ER"/>
    <property type="match status" value="1"/>
</dbReference>
<dbReference type="InterPro" id="IPR057326">
    <property type="entry name" value="KR_dom"/>
</dbReference>
<dbReference type="Pfam" id="PF21089">
    <property type="entry name" value="PKS_DH_N"/>
    <property type="match status" value="1"/>
</dbReference>
<keyword evidence="3" id="KW-0808">Transferase</keyword>
<evidence type="ECO:0000313" key="14">
    <source>
        <dbReference type="Proteomes" id="UP001321749"/>
    </source>
</evidence>
<dbReference type="InterPro" id="IPR020807">
    <property type="entry name" value="PKS_DH"/>
</dbReference>
<evidence type="ECO:0000256" key="3">
    <source>
        <dbReference type="ARBA" id="ARBA00022679"/>
    </source>
</evidence>
<dbReference type="InterPro" id="IPR029063">
    <property type="entry name" value="SAM-dependent_MTases_sf"/>
</dbReference>
<dbReference type="PANTHER" id="PTHR43775">
    <property type="entry name" value="FATTY ACID SYNTHASE"/>
    <property type="match status" value="1"/>
</dbReference>
<dbReference type="SUPFAM" id="SSF51735">
    <property type="entry name" value="NAD(P)-binding Rossmann-fold domains"/>
    <property type="match status" value="2"/>
</dbReference>
<dbReference type="Pfam" id="PF00109">
    <property type="entry name" value="ketoacyl-synt"/>
    <property type="match status" value="1"/>
</dbReference>
<feature type="active site" description="Proton acceptor; for dehydratase activity" evidence="8">
    <location>
        <position position="994"/>
    </location>
</feature>
<dbReference type="InterPro" id="IPR032821">
    <property type="entry name" value="PKS_assoc"/>
</dbReference>
<dbReference type="Gene3D" id="1.10.1200.10">
    <property type="entry name" value="ACP-like"/>
    <property type="match status" value="1"/>
</dbReference>
<protein>
    <recommendedName>
        <fullName evidence="15">Polyketide synthase</fullName>
    </recommendedName>
</protein>
<dbReference type="SMART" id="SM00823">
    <property type="entry name" value="PKS_PP"/>
    <property type="match status" value="1"/>
</dbReference>
<dbReference type="PROSITE" id="PS50075">
    <property type="entry name" value="CARRIER"/>
    <property type="match status" value="1"/>
</dbReference>
<evidence type="ECO:0000256" key="2">
    <source>
        <dbReference type="ARBA" id="ARBA00022553"/>
    </source>
</evidence>
<dbReference type="FunFam" id="3.40.50.720:FF:000209">
    <property type="entry name" value="Polyketide synthase Pks12"/>
    <property type="match status" value="1"/>
</dbReference>
<dbReference type="InterPro" id="IPR016039">
    <property type="entry name" value="Thiolase-like"/>
</dbReference>
<evidence type="ECO:0000259" key="12">
    <source>
        <dbReference type="PROSITE" id="PS52019"/>
    </source>
</evidence>
<dbReference type="Pfam" id="PF08659">
    <property type="entry name" value="KR"/>
    <property type="match status" value="1"/>
</dbReference>
<dbReference type="SUPFAM" id="SSF53901">
    <property type="entry name" value="Thiolase-like"/>
    <property type="match status" value="1"/>
</dbReference>
<evidence type="ECO:0000256" key="6">
    <source>
        <dbReference type="ARBA" id="ARBA00023268"/>
    </source>
</evidence>
<feature type="compositionally biased region" description="Acidic residues" evidence="9">
    <location>
        <begin position="781"/>
        <end position="794"/>
    </location>
</feature>
<dbReference type="CDD" id="cd02440">
    <property type="entry name" value="AdoMet_MTases"/>
    <property type="match status" value="1"/>
</dbReference>
<dbReference type="SMART" id="SM00827">
    <property type="entry name" value="PKS_AT"/>
    <property type="match status" value="1"/>
</dbReference>
<dbReference type="SUPFAM" id="SSF55048">
    <property type="entry name" value="Probable ACP-binding domain of malonyl-CoA ACP transacylase"/>
    <property type="match status" value="1"/>
</dbReference>
<dbReference type="InterPro" id="IPR020841">
    <property type="entry name" value="PKS_Beta-ketoAc_synthase_dom"/>
</dbReference>
<dbReference type="InterPro" id="IPR049900">
    <property type="entry name" value="PKS_mFAS_DH"/>
</dbReference>
<feature type="region of interest" description="C-terminal hotdog fold" evidence="8">
    <location>
        <begin position="1116"/>
        <end position="1273"/>
    </location>
</feature>
<dbReference type="GO" id="GO:0031177">
    <property type="term" value="F:phosphopantetheine binding"/>
    <property type="evidence" value="ECO:0007669"/>
    <property type="project" value="InterPro"/>
</dbReference>
<dbReference type="InterPro" id="IPR014031">
    <property type="entry name" value="Ketoacyl_synth_C"/>
</dbReference>
<dbReference type="InterPro" id="IPR001227">
    <property type="entry name" value="Ac_transferase_dom_sf"/>
</dbReference>
<dbReference type="Proteomes" id="UP001321749">
    <property type="component" value="Unassembled WGS sequence"/>
</dbReference>
<organism evidence="13 14">
    <name type="scientific">Cladorrhinum samala</name>
    <dbReference type="NCBI Taxonomy" id="585594"/>
    <lineage>
        <taxon>Eukaryota</taxon>
        <taxon>Fungi</taxon>
        <taxon>Dikarya</taxon>
        <taxon>Ascomycota</taxon>
        <taxon>Pezizomycotina</taxon>
        <taxon>Sordariomycetes</taxon>
        <taxon>Sordariomycetidae</taxon>
        <taxon>Sordariales</taxon>
        <taxon>Podosporaceae</taxon>
        <taxon>Cladorrhinum</taxon>
    </lineage>
</organism>
<evidence type="ECO:0000259" key="11">
    <source>
        <dbReference type="PROSITE" id="PS52004"/>
    </source>
</evidence>
<dbReference type="Pfam" id="PF23114">
    <property type="entry name" value="NAD-bd_HRPKS_sdrA"/>
    <property type="match status" value="1"/>
</dbReference>
<dbReference type="Pfam" id="PF00698">
    <property type="entry name" value="Acyl_transf_1"/>
    <property type="match status" value="1"/>
</dbReference>
<feature type="region of interest" description="Disordered" evidence="9">
    <location>
        <begin position="776"/>
        <end position="803"/>
    </location>
</feature>
<dbReference type="GO" id="GO:0016491">
    <property type="term" value="F:oxidoreductase activity"/>
    <property type="evidence" value="ECO:0007669"/>
    <property type="project" value="UniProtKB-KW"/>
</dbReference>
<dbReference type="Pfam" id="PF08240">
    <property type="entry name" value="ADH_N"/>
    <property type="match status" value="1"/>
</dbReference>
<dbReference type="InterPro" id="IPR036736">
    <property type="entry name" value="ACP-like_sf"/>
</dbReference>
<dbReference type="Pfam" id="PF13602">
    <property type="entry name" value="ADH_zinc_N_2"/>
    <property type="match status" value="1"/>
</dbReference>
<dbReference type="PROSITE" id="PS52004">
    <property type="entry name" value="KS3_2"/>
    <property type="match status" value="1"/>
</dbReference>
<evidence type="ECO:0000259" key="10">
    <source>
        <dbReference type="PROSITE" id="PS50075"/>
    </source>
</evidence>
<dbReference type="Pfam" id="PF14765">
    <property type="entry name" value="PS-DH"/>
    <property type="match status" value="1"/>
</dbReference>
<comment type="caution">
    <text evidence="13">The sequence shown here is derived from an EMBL/GenBank/DDBJ whole genome shotgun (WGS) entry which is preliminary data.</text>
</comment>
<dbReference type="Pfam" id="PF16197">
    <property type="entry name" value="KAsynt_C_assoc"/>
    <property type="match status" value="1"/>
</dbReference>
<dbReference type="InterPro" id="IPR050091">
    <property type="entry name" value="PKS_NRPS_Biosynth_Enz"/>
</dbReference>
<reference evidence="13" key="2">
    <citation type="submission" date="2023-06" db="EMBL/GenBank/DDBJ databases">
        <authorList>
            <consortium name="Lawrence Berkeley National Laboratory"/>
            <person name="Mondo S.J."/>
            <person name="Hensen N."/>
            <person name="Bonometti L."/>
            <person name="Westerberg I."/>
            <person name="Brannstrom I.O."/>
            <person name="Guillou S."/>
            <person name="Cros-Aarteil S."/>
            <person name="Calhoun S."/>
            <person name="Haridas S."/>
            <person name="Kuo A."/>
            <person name="Pangilinan J."/>
            <person name="Riley R."/>
            <person name="Labutti K."/>
            <person name="Andreopoulos B."/>
            <person name="Lipzen A."/>
            <person name="Chen C."/>
            <person name="Yanf M."/>
            <person name="Daum C."/>
            <person name="Ng V."/>
            <person name="Clum A."/>
            <person name="Steindorff A."/>
            <person name="Ohm R."/>
            <person name="Martin F."/>
            <person name="Silar P."/>
            <person name="Natvig D."/>
            <person name="Lalanne C."/>
            <person name="Gautier V."/>
            <person name="Ament-Velasquez S.L."/>
            <person name="Kruys A."/>
            <person name="Hutchinson M.I."/>
            <person name="Powell A.J."/>
            <person name="Barry K."/>
            <person name="Miller A.N."/>
            <person name="Grigoriev I.V."/>
            <person name="Debuchy R."/>
            <person name="Gladieux P."/>
            <person name="Thoren M.H."/>
            <person name="Johannesson H."/>
        </authorList>
    </citation>
    <scope>NUCLEOTIDE SEQUENCE</scope>
    <source>
        <strain evidence="13">PSN324</strain>
    </source>
</reference>
<dbReference type="Gene3D" id="3.90.180.10">
    <property type="entry name" value="Medium-chain alcohol dehydrogenases, catalytic domain"/>
    <property type="match status" value="1"/>
</dbReference>
<keyword evidence="2" id="KW-0597">Phosphoprotein</keyword>
<sequence>MGSQASEWATEPIAIIGLSCRLAGGASNPEKLWEMLAEGRSAWSEVPPDRWIAKGAYHPNPEKLATTFVKGAHFLKEDVSLFDAAFFNYSAETAAALDPQYRLQLETTYEALENAGLPLSQVAGSNTSVFTGIFTHDYHEGIIRDDAKLPRFLPIGTFQAMSANRISHFFDFRGASMTLDTGCSAGLVALHQAVKSLRDGEADMSVVSGCNLMLNPDVFKSFSSLGLLSPEGKSYAFDSRANGYGRGEGVTTLVIKRLKDALAARDPIRAVIRETGLNQDGKTETITSPSESAQEELIRLCYSRAGLDPSGTQYFEAHGTGTPAGDPIEARSIAAVFGGPQRKKPLLVGSIKTNIGHTEAVSGLASLAKVVLSMEHGHIPPSINFDKPNPKLKLDEWRLEIARTLEPWPAISSSNGQPRRASVNNFGYGGSNSHIIVEDANAWLLDVGNHKEPPTDSDAGKVLLLSARDEQACRRMASDLKEYLQKKALKNPSPSQVHQLMQNLCYTLGERRSLFPWVAACPVSFQDGSLQGVIDALDSAAFKPTRSSPKIPRVGMVFTGQGAQWNAMGRELFTSYPVFKDSIDEAEQQLKSFGAQWSLIEELHRDAHTTKVNTTAFSIPICVAVQIALVRLLKSWGITPTAVTSHSSGEIAAAYTVGALTMRQAMAAAYFRAIYAANPELRVKGERGGMVAVGLGQEDAQELLDKLTAAGRAVIACINSPASVTVAGDVSAVEEMEKVCTEQGIFARRLKVETGYHCHHMDPIAAPYADALEKELATREADDDDDEEEEEEELSVAFSSPVTGGRITSAREIARPEHWVGSLLQPVQFVEAFTDMVLGDGLDPSGSCVDVILEVGPHTALGGPIREILSLPEFENLNIPYYGCLVRKENASTTVRLAAINLLREGLPINMSKINFPRGPNPNPPRVLSDLPPYPWNHTTRHWLEARMNRTIRALEDEPHDLLGSLVPGAMTTSEVSTWRNVLRPSELPWLRDHCVQGSMVYPGAGYVVLAIEAVKRLTSSSDKPVAAYRLRDVDIMAALVIPDGSDGIEVQTTLRDVSDRTMGVRGWKRFEVVSVTSDNRWTTHAQGLITPELTSSSASIGSGGRPTATMSLSGYTRHVDPQDLWANLRAQGIVHGPKFQNIPSIVQDGRSLRSLTRVVIPDVSVPKDLRRRHVIHPTTLDSIIVAAYATLPPASTYDDAAAKVPRSIQSLWVSSDMISAAGHQYTVDTTLAHVNSQTLEADSLCVVDESSNTTVFEMRGLVCQSLGAAGGGADADKTERRNLEKDICSSVEWAADLSLGQPEAILQQLRQHVVPSDNDEQDLLELFANLKSAVLYFCQDALNALTPKDVDPKYTALYSWICELVAHSGLGSRDNPTPERRQRQINLAVDQSVDGELILLLGRNLIPILKGETDINEFVSEEKADSLARRYLSQSVHREPSFTQLGNLLRLLAHKNPQGRVLEINAASGGATRHILRRLSPAPGGGPPLVGSWHYTDVSSKSFEDAKDELAEWSDVLEFAKLDIDKDLTAQGFIPESYDVIVASSLLDSTRDAAGALSRIHSLLKPGGTLLLTDAIQDHPDVCFLSSLLPSLFSLKDQPPSPKQLPSLQALLQEAGFTGIDVSIPDSSNSTLNSRIAILSTVRPTPKLLPSEAPVLLVMSNKCPPPPSSFLESLRAQIKSPTQVVTLETAGPAAYANKISIFLGELSEPLLHALDQVRFAAIQQMAIKSKGLLWLTRGGAVDCEIPEQALAQGFLRALRNEYVGRRYMLLDLDPHSAEPWSDKTASAISTIVEAGFGQSQDSSFGTAEAVPTDFEYAERGGVLLVPRLYKDVERNNTIGAPPASNIDWQAPGNDLQAQPLFQDGRPLRLKVGIPGLLDTIAFGDDEGEFFGPDFAADAVEISPRAYGVNFRDVMVAMGQLKERVMGLECAGVITRLGSEAQSRGDLRVGDRVMALLLGPFTSQARATWHTVSPIPHDMSFEDAASLPVIFCTVYHGLVDVARLQSGQSILIHAGAGGVGQAALMLAKHLGVTEVYVTVGSQEKRELIKQKYGVPGSHIFNSRDTSFGPAILKATKGRGVDVVLNSLAGPLLQTSFDVLAPLGRFIEIGKRELESNSLLEMAPFSRATSYAALDLLTLIHHRRDDVHRILGEVSRLVQKQVVTPIHPVTAYPIQDAAKAFRLLQTGKHTGKVVLTANPGDLIKVLARGAPKAQLRPDASYILVGGVGGIGRSIAHWMVDHGARNLILLSRSAGDATKTGSFVEELKQLGCRTLAVSCDVANAGDLAKALRRCEDEGLPPVRGVINGAMALHDAILEQMTFGDRNASIRPKVAATWNLHTEFSEPESLDFFVMLSSLSGILGLASQSNYGAGGTYQDAVAHWRQARGLPAVSLDLGAVKGVGYVAETSSVANRMRKAGDLLLLAEDVVLRAVESAVLHPLDGQPQVLIGLNAGPGAHWDVEGQSQLGRDARYLPLKHRKPRKDGSQGGSQGEGGQGLAAKLVEVTSHDEATRLVGKAIADKLADIFMIPAEEIDLGKPPAQYGVDSLVAVELRNMLALQAAAEVSIFSILQSASLAALAGDVVAKSPHIQIEGTVSPMTSEGSLQQQDLAQTESLPWQ</sequence>
<evidence type="ECO:0000256" key="5">
    <source>
        <dbReference type="ARBA" id="ARBA00023002"/>
    </source>
</evidence>
<dbReference type="InterPro" id="IPR020843">
    <property type="entry name" value="ER"/>
</dbReference>
<keyword evidence="14" id="KW-1185">Reference proteome</keyword>
<dbReference type="Gene3D" id="3.40.50.150">
    <property type="entry name" value="Vaccinia Virus protein VP39"/>
    <property type="match status" value="1"/>
</dbReference>
<dbReference type="SUPFAM" id="SSF52151">
    <property type="entry name" value="FabD/lysophospholipase-like"/>
    <property type="match status" value="1"/>
</dbReference>
<dbReference type="Gene3D" id="3.40.47.10">
    <property type="match status" value="1"/>
</dbReference>
<name>A0AAV9HWT4_9PEZI</name>
<evidence type="ECO:0000313" key="13">
    <source>
        <dbReference type="EMBL" id="KAK4465132.1"/>
    </source>
</evidence>
<feature type="domain" description="Carrier" evidence="10">
    <location>
        <begin position="2508"/>
        <end position="2585"/>
    </location>
</feature>
<feature type="region of interest" description="N-terminal hotdog fold" evidence="8">
    <location>
        <begin position="960"/>
        <end position="1097"/>
    </location>
</feature>
<dbReference type="InterPro" id="IPR014030">
    <property type="entry name" value="Ketoacyl_synth_N"/>
</dbReference>
<dbReference type="InterPro" id="IPR013154">
    <property type="entry name" value="ADH-like_N"/>
</dbReference>
<dbReference type="SMART" id="SM00825">
    <property type="entry name" value="PKS_KS"/>
    <property type="match status" value="1"/>
</dbReference>
<dbReference type="CDD" id="cd00833">
    <property type="entry name" value="PKS"/>
    <property type="match status" value="1"/>
</dbReference>
<dbReference type="InterPro" id="IPR016036">
    <property type="entry name" value="Malonyl_transacylase_ACP-bd"/>
</dbReference>
<dbReference type="Gene3D" id="3.10.129.110">
    <property type="entry name" value="Polyketide synthase dehydratase"/>
    <property type="match status" value="1"/>
</dbReference>
<dbReference type="Gene3D" id="3.40.366.10">
    <property type="entry name" value="Malonyl-Coenzyme A Acyl Carrier Protein, domain 2"/>
    <property type="match status" value="1"/>
</dbReference>
<dbReference type="EMBL" id="MU864942">
    <property type="protein sequence ID" value="KAK4465132.1"/>
    <property type="molecule type" value="Genomic_DNA"/>
</dbReference>
<dbReference type="GO" id="GO:0006633">
    <property type="term" value="P:fatty acid biosynthetic process"/>
    <property type="evidence" value="ECO:0007669"/>
    <property type="project" value="TreeGrafter"/>
</dbReference>
<evidence type="ECO:0008006" key="15">
    <source>
        <dbReference type="Google" id="ProtNLM"/>
    </source>
</evidence>
<dbReference type="InterPro" id="IPR013217">
    <property type="entry name" value="Methyltransf_12"/>
</dbReference>
<evidence type="ECO:0000256" key="9">
    <source>
        <dbReference type="SAM" id="MobiDB-lite"/>
    </source>
</evidence>
<dbReference type="GO" id="GO:0030639">
    <property type="term" value="P:polyketide biosynthetic process"/>
    <property type="evidence" value="ECO:0007669"/>
    <property type="project" value="UniProtKB-ARBA"/>
</dbReference>
<dbReference type="SMART" id="SM00826">
    <property type="entry name" value="PKS_DH"/>
    <property type="match status" value="1"/>
</dbReference>
<dbReference type="InterPro" id="IPR013968">
    <property type="entry name" value="PKS_KR"/>
</dbReference>
<gene>
    <name evidence="13" type="ORF">QBC42DRAFT_344189</name>
</gene>
<dbReference type="InterPro" id="IPR056501">
    <property type="entry name" value="NAD-bd_HRPKS_sdrA"/>
</dbReference>
<dbReference type="GO" id="GO:1901336">
    <property type="term" value="P:lactone biosynthetic process"/>
    <property type="evidence" value="ECO:0007669"/>
    <property type="project" value="UniProtKB-ARBA"/>
</dbReference>
<dbReference type="SUPFAM" id="SSF53335">
    <property type="entry name" value="S-adenosyl-L-methionine-dependent methyltransferases"/>
    <property type="match status" value="1"/>
</dbReference>
<evidence type="ECO:0000256" key="8">
    <source>
        <dbReference type="PROSITE-ProRule" id="PRU01363"/>
    </source>
</evidence>
<dbReference type="Pfam" id="PF23297">
    <property type="entry name" value="ACP_SdgA_C"/>
    <property type="match status" value="1"/>
</dbReference>
<feature type="active site" description="Proton donor; for dehydratase activity" evidence="8">
    <location>
        <position position="1182"/>
    </location>
</feature>
<keyword evidence="1" id="KW-0596">Phosphopantetheine</keyword>
<feature type="domain" description="Ketosynthase family 3 (KS3)" evidence="11">
    <location>
        <begin position="10"/>
        <end position="439"/>
    </location>
</feature>
<evidence type="ECO:0000256" key="7">
    <source>
        <dbReference type="ARBA" id="ARBA00023315"/>
    </source>
</evidence>
<dbReference type="Pfam" id="PF08242">
    <property type="entry name" value="Methyltransf_12"/>
    <property type="match status" value="1"/>
</dbReference>